<dbReference type="Proteomes" id="UP000272464">
    <property type="component" value="Unassembled WGS sequence"/>
</dbReference>
<feature type="domain" description="YgxA-like substrate binding" evidence="2">
    <location>
        <begin position="124"/>
        <end position="220"/>
    </location>
</feature>
<dbReference type="Gene3D" id="1.20.120.330">
    <property type="entry name" value="Nucleotidyltransferases domain 2"/>
    <property type="match status" value="1"/>
</dbReference>
<dbReference type="InterPro" id="IPR029348">
    <property type="entry name" value="NTF-like"/>
</dbReference>
<dbReference type="Pfam" id="PF14540">
    <property type="entry name" value="NTF-like"/>
    <property type="match status" value="1"/>
</dbReference>
<dbReference type="OrthoDB" id="2350973at2"/>
<evidence type="ECO:0000259" key="1">
    <source>
        <dbReference type="Pfam" id="PF14540"/>
    </source>
</evidence>
<dbReference type="EMBL" id="RZNX01000008">
    <property type="protein sequence ID" value="RUT28910.1"/>
    <property type="molecule type" value="Genomic_DNA"/>
</dbReference>
<comment type="caution">
    <text evidence="3">The sequence shown here is derived from an EMBL/GenBank/DDBJ whole genome shotgun (WGS) entry which is preliminary data.</text>
</comment>
<proteinExistence type="predicted"/>
<evidence type="ECO:0000313" key="4">
    <source>
        <dbReference type="Proteomes" id="UP000272464"/>
    </source>
</evidence>
<sequence>MESTFFSIVNEQTVGQHAIGAIGYRHSGGGFHGSLLHDFELLVIVICSGEELRMQIEHGIKGNLKYQMMYISSEDLLGWVADGEHQEIINCFLQGEIIWDLQRRVVGLRSQIMELEQTLQEQYMFREFSRFLRRYLEAKRYSEDGHFMDAYRSVVDALYHYACIELIEKGIQPGQRVWDQLSHHSSVVYKLYEELTESKETLEQRVQLVLLACEFSVMSKMAECCRYLLKILNSRHEPWTIQELLKHPDLVLVREELPMVLRKLVYRSLVRETPSGHQSSNAALRQIRYWAN</sequence>
<gene>
    <name evidence="3" type="ORF">EJP77_16000</name>
</gene>
<organism evidence="3 4">
    <name type="scientific">Paenibacillus zeisoli</name>
    <dbReference type="NCBI Taxonomy" id="2496267"/>
    <lineage>
        <taxon>Bacteria</taxon>
        <taxon>Bacillati</taxon>
        <taxon>Bacillota</taxon>
        <taxon>Bacilli</taxon>
        <taxon>Bacillales</taxon>
        <taxon>Paenibacillaceae</taxon>
        <taxon>Paenibacillus</taxon>
    </lineage>
</organism>
<protein>
    <submittedName>
        <fullName evidence="3">Uncharacterized protein</fullName>
    </submittedName>
</protein>
<dbReference type="RefSeq" id="WP_127200258.1">
    <property type="nucleotide sequence ID" value="NZ_RZNX01000008.1"/>
</dbReference>
<reference evidence="3 4" key="1">
    <citation type="submission" date="2018-12" db="EMBL/GenBank/DDBJ databases">
        <authorList>
            <person name="Sun L."/>
            <person name="Chen Z."/>
        </authorList>
    </citation>
    <scope>NUCLEOTIDE SEQUENCE [LARGE SCALE GENOMIC DNA]</scope>
    <source>
        <strain evidence="3 4">3-5-3</strain>
    </source>
</reference>
<evidence type="ECO:0000259" key="2">
    <source>
        <dbReference type="Pfam" id="PF22339"/>
    </source>
</evidence>
<keyword evidence="4" id="KW-1185">Reference proteome</keyword>
<name>A0A433X4B6_9BACL</name>
<dbReference type="Pfam" id="PF22339">
    <property type="entry name" value="YgxA-like_sub_bind"/>
    <property type="match status" value="1"/>
</dbReference>
<dbReference type="Gene3D" id="3.30.460.10">
    <property type="entry name" value="Beta Polymerase, domain 2"/>
    <property type="match status" value="1"/>
</dbReference>
<dbReference type="InterPro" id="IPR043519">
    <property type="entry name" value="NT_sf"/>
</dbReference>
<dbReference type="InterPro" id="IPR054515">
    <property type="entry name" value="YgxA-like_substrate-bd"/>
</dbReference>
<evidence type="ECO:0000313" key="3">
    <source>
        <dbReference type="EMBL" id="RUT28910.1"/>
    </source>
</evidence>
<feature type="domain" description="Nucleotidyltransferase-like" evidence="1">
    <location>
        <begin position="34"/>
        <end position="114"/>
    </location>
</feature>
<accession>A0A433X4B6</accession>
<dbReference type="AlphaFoldDB" id="A0A433X4B6"/>